<dbReference type="EMBL" id="VXRG01000079">
    <property type="protein sequence ID" value="MXY93664.1"/>
    <property type="molecule type" value="Genomic_DNA"/>
</dbReference>
<sequence>MKRKFAVAIVAVFVIAIVLGASRLRAQGALTLEELAERINFLITGQDELTQRLAALEAAAAARNWLAGIPIQPENRCTPYESDDYRYPQSLEAQIVAETGGSFYSPYTGETFSWADEVDIEHIVARSEAHDSGLCAADMFTRLAFASDPLNLTIASPQLNRDQKVAKDVAEWLPDVNQCWFVNRVVAVKRRYGLSMDAREAEAALAVLSGCPSFAMQIVTPSEESPTPVAEDDQDADRQVEGDPLELYDDNNNGRITCAEARRHGIAPVRSDHPAYPYMRDSDGDGIVCE</sequence>
<gene>
    <name evidence="3" type="ORF">F4Y42_09465</name>
</gene>
<feature type="domain" description="Excalibur calcium-binding" evidence="2">
    <location>
        <begin position="254"/>
        <end position="290"/>
    </location>
</feature>
<proteinExistence type="predicted"/>
<name>A0A6B0YRF6_9CHLR</name>
<protein>
    <recommendedName>
        <fullName evidence="2">Excalibur calcium-binding domain-containing protein</fullName>
    </recommendedName>
</protein>
<dbReference type="Pfam" id="PF05901">
    <property type="entry name" value="Excalibur"/>
    <property type="match status" value="1"/>
</dbReference>
<organism evidence="3">
    <name type="scientific">Caldilineaceae bacterium SB0664_bin_27</name>
    <dbReference type="NCBI Taxonomy" id="2605260"/>
    <lineage>
        <taxon>Bacteria</taxon>
        <taxon>Bacillati</taxon>
        <taxon>Chloroflexota</taxon>
        <taxon>Caldilineae</taxon>
        <taxon>Caldilineales</taxon>
        <taxon>Caldilineaceae</taxon>
    </lineage>
</organism>
<dbReference type="InterPro" id="IPR008613">
    <property type="entry name" value="Excalibur_Ca-bd_domain"/>
</dbReference>
<evidence type="ECO:0000256" key="1">
    <source>
        <dbReference type="SAM" id="MobiDB-lite"/>
    </source>
</evidence>
<accession>A0A6B0YRF6</accession>
<dbReference type="SMART" id="SM00894">
    <property type="entry name" value="Excalibur"/>
    <property type="match status" value="1"/>
</dbReference>
<dbReference type="AlphaFoldDB" id="A0A6B0YRF6"/>
<comment type="caution">
    <text evidence="3">The sequence shown here is derived from an EMBL/GenBank/DDBJ whole genome shotgun (WGS) entry which is preliminary data.</text>
</comment>
<evidence type="ECO:0000259" key="2">
    <source>
        <dbReference type="SMART" id="SM00894"/>
    </source>
</evidence>
<evidence type="ECO:0000313" key="3">
    <source>
        <dbReference type="EMBL" id="MXY93664.1"/>
    </source>
</evidence>
<feature type="region of interest" description="Disordered" evidence="1">
    <location>
        <begin position="221"/>
        <end position="252"/>
    </location>
</feature>
<reference evidence="3" key="1">
    <citation type="submission" date="2019-09" db="EMBL/GenBank/DDBJ databases">
        <title>Characterisation of the sponge microbiome using genome-centric metagenomics.</title>
        <authorList>
            <person name="Engelberts J.P."/>
            <person name="Robbins S.J."/>
            <person name="De Goeij J.M."/>
            <person name="Aranda M."/>
            <person name="Bell S.C."/>
            <person name="Webster N.S."/>
        </authorList>
    </citation>
    <scope>NUCLEOTIDE SEQUENCE</scope>
    <source>
        <strain evidence="3">SB0664_bin_27</strain>
    </source>
</reference>